<evidence type="ECO:0000313" key="2">
    <source>
        <dbReference type="Proteomes" id="UP001629113"/>
    </source>
</evidence>
<proteinExistence type="predicted"/>
<comment type="caution">
    <text evidence="1">The sequence shown here is derived from an EMBL/GenBank/DDBJ whole genome shotgun (WGS) entry which is preliminary data.</text>
</comment>
<name>A0ABR4PN39_9HELO</name>
<dbReference type="Proteomes" id="UP001629113">
    <property type="component" value="Unassembled WGS sequence"/>
</dbReference>
<dbReference type="EMBL" id="JBFCZG010000003">
    <property type="protein sequence ID" value="KAL3424522.1"/>
    <property type="molecule type" value="Genomic_DNA"/>
</dbReference>
<accession>A0ABR4PN39</accession>
<dbReference type="PANTHER" id="PTHR35896:SF3">
    <property type="entry name" value="MAJOR FACILITATOR SUPERFAMILY TRANSPORTER"/>
    <property type="match status" value="1"/>
</dbReference>
<protein>
    <submittedName>
        <fullName evidence="1">Uncharacterized protein</fullName>
    </submittedName>
</protein>
<sequence>MAPAWLPPACTDEGLDQDFESQGNGPNGTYFYYADFNRTISLTVDEVAKFGDTREFFFSDSYWHVQHCFYYWEKAHRIAQGVSKAYLEPRFRSIDHVRHCEGVLLSEDPNGTISSQIGMKNHVFPPVQ</sequence>
<gene>
    <name evidence="1" type="ORF">PVAG01_03803</name>
</gene>
<dbReference type="PANTHER" id="PTHR35896">
    <property type="entry name" value="IG-LIKE DOMAIN-CONTAINING PROTEIN"/>
    <property type="match status" value="1"/>
</dbReference>
<keyword evidence="2" id="KW-1185">Reference proteome</keyword>
<evidence type="ECO:0000313" key="1">
    <source>
        <dbReference type="EMBL" id="KAL3424522.1"/>
    </source>
</evidence>
<reference evidence="1 2" key="1">
    <citation type="submission" date="2024-06" db="EMBL/GenBank/DDBJ databases">
        <title>Complete genome of Phlyctema vagabunda strain 19-DSS-EL-015.</title>
        <authorList>
            <person name="Fiorenzani C."/>
        </authorList>
    </citation>
    <scope>NUCLEOTIDE SEQUENCE [LARGE SCALE GENOMIC DNA]</scope>
    <source>
        <strain evidence="1 2">19-DSS-EL-015</strain>
    </source>
</reference>
<dbReference type="InterPro" id="IPR053008">
    <property type="entry name" value="Phomopsin_biosynth_assoc"/>
</dbReference>
<organism evidence="1 2">
    <name type="scientific">Phlyctema vagabunda</name>
    <dbReference type="NCBI Taxonomy" id="108571"/>
    <lineage>
        <taxon>Eukaryota</taxon>
        <taxon>Fungi</taxon>
        <taxon>Dikarya</taxon>
        <taxon>Ascomycota</taxon>
        <taxon>Pezizomycotina</taxon>
        <taxon>Leotiomycetes</taxon>
        <taxon>Helotiales</taxon>
        <taxon>Dermateaceae</taxon>
        <taxon>Phlyctema</taxon>
    </lineage>
</organism>